<dbReference type="SUPFAM" id="SSF51905">
    <property type="entry name" value="FAD/NAD(P)-binding domain"/>
    <property type="match status" value="1"/>
</dbReference>
<reference evidence="8" key="1">
    <citation type="submission" date="2021-01" db="EMBL/GenBank/DDBJ databases">
        <authorList>
            <person name="Corre E."/>
            <person name="Pelletier E."/>
            <person name="Niang G."/>
            <person name="Scheremetjew M."/>
            <person name="Finn R."/>
            <person name="Kale V."/>
            <person name="Holt S."/>
            <person name="Cochrane G."/>
            <person name="Meng A."/>
            <person name="Brown T."/>
            <person name="Cohen L."/>
        </authorList>
    </citation>
    <scope>NUCLEOTIDE SEQUENCE</scope>
    <source>
        <strain evidence="8">ATCC 50979</strain>
    </source>
</reference>
<protein>
    <recommendedName>
        <fullName evidence="7">FAD-binding domain-containing protein</fullName>
    </recommendedName>
</protein>
<organism evidence="8">
    <name type="scientific">Sexangularia sp. CB-2014</name>
    <dbReference type="NCBI Taxonomy" id="1486929"/>
    <lineage>
        <taxon>Eukaryota</taxon>
        <taxon>Amoebozoa</taxon>
        <taxon>Tubulinea</taxon>
        <taxon>Elardia</taxon>
        <taxon>Arcellinida</taxon>
        <taxon>Arcellinida incertae sedis</taxon>
        <taxon>Sexangularia</taxon>
    </lineage>
</organism>
<dbReference type="GO" id="GO:0005741">
    <property type="term" value="C:mitochondrial outer membrane"/>
    <property type="evidence" value="ECO:0007669"/>
    <property type="project" value="TreeGrafter"/>
</dbReference>
<gene>
    <name evidence="8" type="ORF">SSP0437_LOCUS11937</name>
</gene>
<proteinExistence type="predicted"/>
<evidence type="ECO:0000256" key="3">
    <source>
        <dbReference type="ARBA" id="ARBA00022827"/>
    </source>
</evidence>
<comment type="cofactor">
    <cofactor evidence="1">
        <name>FAD</name>
        <dbReference type="ChEBI" id="CHEBI:57692"/>
    </cofactor>
</comment>
<dbReference type="Pfam" id="PF01494">
    <property type="entry name" value="FAD_binding_3"/>
    <property type="match status" value="1"/>
</dbReference>
<feature type="domain" description="FAD-binding" evidence="7">
    <location>
        <begin position="5"/>
        <end position="331"/>
    </location>
</feature>
<dbReference type="GO" id="GO:0004502">
    <property type="term" value="F:kynurenine 3-monooxygenase activity"/>
    <property type="evidence" value="ECO:0007669"/>
    <property type="project" value="TreeGrafter"/>
</dbReference>
<keyword evidence="4" id="KW-0521">NADP</keyword>
<name>A0A7S1YLR4_9EUKA</name>
<dbReference type="Gene3D" id="3.50.50.60">
    <property type="entry name" value="FAD/NAD(P)-binding domain"/>
    <property type="match status" value="1"/>
</dbReference>
<dbReference type="AlphaFoldDB" id="A0A7S1YLR4"/>
<keyword evidence="6" id="KW-0503">Monooxygenase</keyword>
<dbReference type="PRINTS" id="PR00420">
    <property type="entry name" value="RNGMNOXGNASE"/>
</dbReference>
<keyword evidence="2" id="KW-0285">Flavoprotein</keyword>
<dbReference type="GO" id="GO:0071949">
    <property type="term" value="F:FAD binding"/>
    <property type="evidence" value="ECO:0007669"/>
    <property type="project" value="InterPro"/>
</dbReference>
<dbReference type="PANTHER" id="PTHR46028">
    <property type="entry name" value="KYNURENINE 3-MONOOXYGENASE"/>
    <property type="match status" value="1"/>
</dbReference>
<dbReference type="GO" id="GO:0070189">
    <property type="term" value="P:kynurenine metabolic process"/>
    <property type="evidence" value="ECO:0007669"/>
    <property type="project" value="TreeGrafter"/>
</dbReference>
<evidence type="ECO:0000256" key="5">
    <source>
        <dbReference type="ARBA" id="ARBA00023002"/>
    </source>
</evidence>
<dbReference type="PANTHER" id="PTHR46028:SF2">
    <property type="entry name" value="KYNURENINE 3-MONOOXYGENASE"/>
    <property type="match status" value="1"/>
</dbReference>
<evidence type="ECO:0000256" key="6">
    <source>
        <dbReference type="ARBA" id="ARBA00023033"/>
    </source>
</evidence>
<evidence type="ECO:0000256" key="4">
    <source>
        <dbReference type="ARBA" id="ARBA00022857"/>
    </source>
</evidence>
<keyword evidence="5" id="KW-0560">Oxidoreductase</keyword>
<evidence type="ECO:0000256" key="2">
    <source>
        <dbReference type="ARBA" id="ARBA00022630"/>
    </source>
</evidence>
<keyword evidence="3" id="KW-0274">FAD</keyword>
<dbReference type="InterPro" id="IPR036188">
    <property type="entry name" value="FAD/NAD-bd_sf"/>
</dbReference>
<dbReference type="EMBL" id="HBGL01015252">
    <property type="protein sequence ID" value="CAD9308494.1"/>
    <property type="molecule type" value="Transcribed_RNA"/>
</dbReference>
<evidence type="ECO:0000256" key="1">
    <source>
        <dbReference type="ARBA" id="ARBA00001974"/>
    </source>
</evidence>
<accession>A0A7S1YLR4</accession>
<evidence type="ECO:0000259" key="7">
    <source>
        <dbReference type="Pfam" id="PF01494"/>
    </source>
</evidence>
<sequence>MSTPDVVVCGAGLCGSLLGLYLAKRDIPVTVIEKRPDIEVHDPNTGGRSINLAISKRGLTALEKVGLAQEVIDMSIPMYGRALHLADGSSRFLPYSHKEGEAILSVSRGALNQKLARAAREAGASFRYECPISSYERSTGTVVLEGGERLSGCATLAADGAFSRVRNALVRSVDFNFSQQFLSHRYKELTIPAAEGDKVAWRLDPHEALHIWPRGTFMLIGLPNVDGSFTMTLFAPKETFEQLQTPEDVTAFFEREFADAVPLMPTLTDDFFANPTGPLLTIQSSPWNARGPTSLLGDAAHAIVPFFGQGMNCALEDVRVLGDLLDEERGGASAPDQIPWDSVLHRFSDLRVPDAHAIAAMALENYVEMRDTTASDAFGIHHQLEHELTRRFGAHRFLGRYERVSFTNERYSEARANGKRNVQLLHDIAQGATSLDEIDWDHAAKVLEAASARSDE</sequence>
<evidence type="ECO:0000313" key="8">
    <source>
        <dbReference type="EMBL" id="CAD9308494.1"/>
    </source>
</evidence>
<dbReference type="InterPro" id="IPR002938">
    <property type="entry name" value="FAD-bd"/>
</dbReference>